<sequence>MTYCVNPACQNPQNPTNIQTCLSCGSNLLLKERYRTIQLLGEGGMERTFLAVDQQKQDSYCIIKQLLPIETGLEASANNSSTLEKAIEVFHHDAQRRQALGDHQQIAQLLDYFEQDKRLYMAIEFIDGQSLLEEMEQHGAFREPQIWELLDLLLPVFKTIHDGNIIHRDIKPENIRRRHNGELVLTNLGISKHLASLGLARTGSTIGTEGYAPPEQIRGGLAYPASDLYSLGVTCIQLLTGEWVDDLYDPLEGRWIWRERLWKIGTDVSDRLAQILEKLLQDRVNERYQSVTEVMADLHSHRPTFLNPLEEESLPPTVPTPTPPATPSLVEDPNAWRCIRTLKGHQGWVWAISFSPDGKTLASGSADQSVILWNPITGDRLGTLQGHSDLVLSVAFSPVSPLLASSSRDKSIILWNAETGERIRNLGGWFSGHSELVDALAFSPDGTMLASGSWDRKIILWNPYTGKAFRKLRGHSSWVYSLAFSPDGITLASGSRDTTLMLWNVHTGKQFFTLYGDSGLVNAVAFSPNGKTIVSGNFDGTLVLWDVGRGEQITRLPGHSERINTVAFSPDGKLLASGSRDQTVILWDIRKRKPICTLTDHSDRVFAVAFSPDSKTLATAAGDETIKLWQAP</sequence>
<feature type="repeat" description="WD" evidence="3">
    <location>
        <begin position="556"/>
        <end position="597"/>
    </location>
</feature>
<feature type="repeat" description="WD" evidence="3">
    <location>
        <begin position="384"/>
        <end position="425"/>
    </location>
</feature>
<accession>A0ABT2NDR7</accession>
<dbReference type="InterPro" id="IPR001680">
    <property type="entry name" value="WD40_rpt"/>
</dbReference>
<dbReference type="PROSITE" id="PS00678">
    <property type="entry name" value="WD_REPEATS_1"/>
    <property type="match status" value="4"/>
</dbReference>
<dbReference type="SMART" id="SM00220">
    <property type="entry name" value="S_TKc"/>
    <property type="match status" value="1"/>
</dbReference>
<feature type="repeat" description="WD" evidence="3">
    <location>
        <begin position="598"/>
        <end position="632"/>
    </location>
</feature>
<keyword evidence="1 3" id="KW-0853">WD repeat</keyword>
<dbReference type="SUPFAM" id="SSF56112">
    <property type="entry name" value="Protein kinase-like (PK-like)"/>
    <property type="match status" value="1"/>
</dbReference>
<dbReference type="Gene3D" id="3.30.200.20">
    <property type="entry name" value="Phosphorylase Kinase, domain 1"/>
    <property type="match status" value="1"/>
</dbReference>
<dbReference type="PROSITE" id="PS50294">
    <property type="entry name" value="WD_REPEATS_REGION"/>
    <property type="match status" value="7"/>
</dbReference>
<dbReference type="EMBL" id="JAMXFA010000046">
    <property type="protein sequence ID" value="MCT7980845.1"/>
    <property type="molecule type" value="Genomic_DNA"/>
</dbReference>
<comment type="caution">
    <text evidence="6">The sequence shown here is derived from an EMBL/GenBank/DDBJ whole genome shotgun (WGS) entry which is preliminary data.</text>
</comment>
<feature type="domain" description="Protein kinase" evidence="5">
    <location>
        <begin position="34"/>
        <end position="314"/>
    </location>
</feature>
<keyword evidence="6" id="KW-0723">Serine/threonine-protein kinase</keyword>
<dbReference type="InterPro" id="IPR036322">
    <property type="entry name" value="WD40_repeat_dom_sf"/>
</dbReference>
<dbReference type="InterPro" id="IPR011009">
    <property type="entry name" value="Kinase-like_dom_sf"/>
</dbReference>
<dbReference type="InterPro" id="IPR015943">
    <property type="entry name" value="WD40/YVTN_repeat-like_dom_sf"/>
</dbReference>
<keyword evidence="6" id="KW-0418">Kinase</keyword>
<dbReference type="Gene3D" id="1.10.510.10">
    <property type="entry name" value="Transferase(Phosphotransferase) domain 1"/>
    <property type="match status" value="1"/>
</dbReference>
<dbReference type="Proteomes" id="UP001525961">
    <property type="component" value="Unassembled WGS sequence"/>
</dbReference>
<evidence type="ECO:0000256" key="2">
    <source>
        <dbReference type="ARBA" id="ARBA00022737"/>
    </source>
</evidence>
<dbReference type="Pfam" id="PF00400">
    <property type="entry name" value="WD40"/>
    <property type="match status" value="7"/>
</dbReference>
<evidence type="ECO:0000256" key="4">
    <source>
        <dbReference type="SAM" id="MobiDB-lite"/>
    </source>
</evidence>
<dbReference type="NCBIfam" id="NF045510">
    <property type="entry name" value="4Cys_prefix_kin"/>
    <property type="match status" value="1"/>
</dbReference>
<evidence type="ECO:0000259" key="5">
    <source>
        <dbReference type="PROSITE" id="PS50011"/>
    </source>
</evidence>
<keyword evidence="2" id="KW-0677">Repeat</keyword>
<dbReference type="CDD" id="cd00200">
    <property type="entry name" value="WD40"/>
    <property type="match status" value="1"/>
</dbReference>
<dbReference type="SMART" id="SM00320">
    <property type="entry name" value="WD40"/>
    <property type="match status" value="7"/>
</dbReference>
<name>A0ABT2NDR7_9CYAN</name>
<feature type="repeat" description="WD" evidence="3">
    <location>
        <begin position="472"/>
        <end position="513"/>
    </location>
</feature>
<feature type="compositionally biased region" description="Pro residues" evidence="4">
    <location>
        <begin position="316"/>
        <end position="326"/>
    </location>
</feature>
<dbReference type="RefSeq" id="WP_261237125.1">
    <property type="nucleotide sequence ID" value="NZ_JAMXFA010000046.1"/>
</dbReference>
<feature type="region of interest" description="Disordered" evidence="4">
    <location>
        <begin position="309"/>
        <end position="330"/>
    </location>
</feature>
<dbReference type="PROSITE" id="PS50011">
    <property type="entry name" value="PROTEIN_KINASE_DOM"/>
    <property type="match status" value="1"/>
</dbReference>
<gene>
    <name evidence="6" type="ORF">NG792_24270</name>
</gene>
<feature type="repeat" description="WD" evidence="3">
    <location>
        <begin position="342"/>
        <end position="383"/>
    </location>
</feature>
<dbReference type="Pfam" id="PF00069">
    <property type="entry name" value="Pkinase"/>
    <property type="match status" value="1"/>
</dbReference>
<dbReference type="GO" id="GO:0004674">
    <property type="term" value="F:protein serine/threonine kinase activity"/>
    <property type="evidence" value="ECO:0007669"/>
    <property type="project" value="UniProtKB-KW"/>
</dbReference>
<dbReference type="PRINTS" id="PR00320">
    <property type="entry name" value="GPROTEINBRPT"/>
</dbReference>
<evidence type="ECO:0000313" key="7">
    <source>
        <dbReference type="Proteomes" id="UP001525961"/>
    </source>
</evidence>
<reference evidence="6 7" key="1">
    <citation type="journal article" date="2022" name="Front. Microbiol.">
        <title>High genomic differentiation and limited gene flow indicate recent cryptic speciation within the genus Laspinema (cyanobacteria).</title>
        <authorList>
            <person name="Stanojkovic A."/>
            <person name="Skoupy S."/>
            <person name="Skaloud P."/>
            <person name="Dvorak P."/>
        </authorList>
    </citation>
    <scope>NUCLEOTIDE SEQUENCE [LARGE SCALE GENOMIC DNA]</scope>
    <source>
        <strain evidence="6 7">D3b</strain>
    </source>
</reference>
<dbReference type="PROSITE" id="PS50082">
    <property type="entry name" value="WD_REPEATS_2"/>
    <property type="match status" value="7"/>
</dbReference>
<evidence type="ECO:0000313" key="6">
    <source>
        <dbReference type="EMBL" id="MCT7980845.1"/>
    </source>
</evidence>
<keyword evidence="7" id="KW-1185">Reference proteome</keyword>
<proteinExistence type="predicted"/>
<organism evidence="6 7">
    <name type="scientific">Laspinema olomoucense D3b</name>
    <dbReference type="NCBI Taxonomy" id="2953688"/>
    <lineage>
        <taxon>Bacteria</taxon>
        <taxon>Bacillati</taxon>
        <taxon>Cyanobacteriota</taxon>
        <taxon>Cyanophyceae</taxon>
        <taxon>Oscillatoriophycideae</taxon>
        <taxon>Oscillatoriales</taxon>
        <taxon>Laspinemataceae</taxon>
        <taxon>Laspinema</taxon>
        <taxon>Laspinema olomoucense</taxon>
    </lineage>
</organism>
<dbReference type="PANTHER" id="PTHR19879">
    <property type="entry name" value="TRANSCRIPTION INITIATION FACTOR TFIID"/>
    <property type="match status" value="1"/>
</dbReference>
<dbReference type="InterPro" id="IPR020472">
    <property type="entry name" value="WD40_PAC1"/>
</dbReference>
<evidence type="ECO:0000256" key="3">
    <source>
        <dbReference type="PROSITE-ProRule" id="PRU00221"/>
    </source>
</evidence>
<dbReference type="SUPFAM" id="SSF50978">
    <property type="entry name" value="WD40 repeat-like"/>
    <property type="match status" value="1"/>
</dbReference>
<dbReference type="Gene3D" id="2.130.10.10">
    <property type="entry name" value="YVTN repeat-like/Quinoprotein amine dehydrogenase"/>
    <property type="match status" value="3"/>
</dbReference>
<evidence type="ECO:0000256" key="1">
    <source>
        <dbReference type="ARBA" id="ARBA00022574"/>
    </source>
</evidence>
<feature type="repeat" description="WD" evidence="3">
    <location>
        <begin position="430"/>
        <end position="471"/>
    </location>
</feature>
<feature type="repeat" description="WD" evidence="3">
    <location>
        <begin position="514"/>
        <end position="555"/>
    </location>
</feature>
<dbReference type="InterPro" id="IPR000719">
    <property type="entry name" value="Prot_kinase_dom"/>
</dbReference>
<keyword evidence="6" id="KW-0808">Transferase</keyword>
<dbReference type="PANTHER" id="PTHR19879:SF9">
    <property type="entry name" value="TRANSCRIPTION INITIATION FACTOR TFIID SUBUNIT 5"/>
    <property type="match status" value="1"/>
</dbReference>
<dbReference type="CDD" id="cd14014">
    <property type="entry name" value="STKc_PknB_like"/>
    <property type="match status" value="1"/>
</dbReference>
<dbReference type="InterPro" id="IPR019775">
    <property type="entry name" value="WD40_repeat_CS"/>
</dbReference>
<protein>
    <submittedName>
        <fullName evidence="6">Serine/threonine protein kinase</fullName>
    </submittedName>
</protein>